<evidence type="ECO:0000313" key="3">
    <source>
        <dbReference type="Proteomes" id="UP001152658"/>
    </source>
</evidence>
<dbReference type="Pfam" id="PF13643">
    <property type="entry name" value="DUF4145"/>
    <property type="match status" value="1"/>
</dbReference>
<reference evidence="2" key="1">
    <citation type="submission" date="2022-06" db="EMBL/GenBank/DDBJ databases">
        <authorList>
            <person name="Goudenege D."/>
            <person name="Le Roux F."/>
        </authorList>
    </citation>
    <scope>NUCLEOTIDE SEQUENCE</scope>
    <source>
        <strain evidence="2">12-063</strain>
    </source>
</reference>
<keyword evidence="3" id="KW-1185">Reference proteome</keyword>
<dbReference type="InterPro" id="IPR025285">
    <property type="entry name" value="DUF4145"/>
</dbReference>
<feature type="domain" description="DUF4145" evidence="1">
    <location>
        <begin position="119"/>
        <end position="222"/>
    </location>
</feature>
<dbReference type="Proteomes" id="UP001152658">
    <property type="component" value="Unassembled WGS sequence"/>
</dbReference>
<gene>
    <name evidence="2" type="ORF">VAE063_1060038</name>
</gene>
<protein>
    <recommendedName>
        <fullName evidence="1">DUF4145 domain-containing protein</fullName>
    </recommendedName>
</protein>
<accession>A0ABN8TLM6</accession>
<evidence type="ECO:0000313" key="2">
    <source>
        <dbReference type="EMBL" id="CAH8203826.1"/>
    </source>
</evidence>
<sequence>METVTLNKTKDEKSKIQCLVCKHPTNHIVVLSADIDGREDYSEHDWVAWDAHYQIVQCLGCDSFSFRKTDSNSEDYQQVGEDEWEHPVYEYLYPKRDINTLPTKNFLNTPSVIRRIYNEVISCYNNESYTLCGAGLRAIIDGLCAVNGVTDGPVIKTNPDGTTQTIRKSNLEGQISGLHEKGLLTEAHSSVLHEHRFMGNKAVHELDMPSLDELKIAIDIVEHTLENIYELPEKASELRARKRMRTGV</sequence>
<proteinExistence type="predicted"/>
<evidence type="ECO:0000259" key="1">
    <source>
        <dbReference type="Pfam" id="PF13643"/>
    </source>
</evidence>
<dbReference type="EMBL" id="CALYLK010000007">
    <property type="protein sequence ID" value="CAH8203826.1"/>
    <property type="molecule type" value="Genomic_DNA"/>
</dbReference>
<name>A0ABN8TLM6_9VIBR</name>
<comment type="caution">
    <text evidence="2">The sequence shown here is derived from an EMBL/GenBank/DDBJ whole genome shotgun (WGS) entry which is preliminary data.</text>
</comment>
<organism evidence="2 3">
    <name type="scientific">Vibrio aestuarianus</name>
    <dbReference type="NCBI Taxonomy" id="28171"/>
    <lineage>
        <taxon>Bacteria</taxon>
        <taxon>Pseudomonadati</taxon>
        <taxon>Pseudomonadota</taxon>
        <taxon>Gammaproteobacteria</taxon>
        <taxon>Vibrionales</taxon>
        <taxon>Vibrionaceae</taxon>
        <taxon>Vibrio</taxon>
    </lineage>
</organism>
<dbReference type="RefSeq" id="WP_168524833.1">
    <property type="nucleotide sequence ID" value="NZ_CALYLA010000029.1"/>
</dbReference>